<proteinExistence type="predicted"/>
<dbReference type="Proteomes" id="UP000481087">
    <property type="component" value="Unassembled WGS sequence"/>
</dbReference>
<dbReference type="SUPFAM" id="SSF81631">
    <property type="entry name" value="PAP/OAS1 substrate-binding domain"/>
    <property type="match status" value="1"/>
</dbReference>
<dbReference type="RefSeq" id="WP_161411774.1">
    <property type="nucleotide sequence ID" value="NZ_WTUZ01000040.1"/>
</dbReference>
<keyword evidence="1" id="KW-0808">Transferase</keyword>
<dbReference type="InterPro" id="IPR043519">
    <property type="entry name" value="NT_sf"/>
</dbReference>
<dbReference type="InterPro" id="IPR007530">
    <property type="entry name" value="Aminoglycoside_adenylylTfrase"/>
</dbReference>
<name>A0A6L8VA39_9BACL</name>
<dbReference type="EMBL" id="WTUZ01000040">
    <property type="protein sequence ID" value="MZQ87134.1"/>
    <property type="molecule type" value="Genomic_DNA"/>
</dbReference>
<keyword evidence="2" id="KW-1185">Reference proteome</keyword>
<evidence type="ECO:0000313" key="1">
    <source>
        <dbReference type="EMBL" id="MZQ87134.1"/>
    </source>
</evidence>
<dbReference type="Gene3D" id="1.20.120.330">
    <property type="entry name" value="Nucleotidyltransferases domain 2"/>
    <property type="match status" value="1"/>
</dbReference>
<dbReference type="AlphaFoldDB" id="A0A6L8VA39"/>
<accession>A0A6L8VA39</accession>
<organism evidence="1 2">
    <name type="scientific">Paenibacillus silvestris</name>
    <dbReference type="NCBI Taxonomy" id="2606219"/>
    <lineage>
        <taxon>Bacteria</taxon>
        <taxon>Bacillati</taxon>
        <taxon>Bacillota</taxon>
        <taxon>Bacilli</taxon>
        <taxon>Bacillales</taxon>
        <taxon>Paenibacillaceae</taxon>
        <taxon>Paenibacillus</taxon>
    </lineage>
</organism>
<comment type="caution">
    <text evidence="1">The sequence shown here is derived from an EMBL/GenBank/DDBJ whole genome shotgun (WGS) entry which is preliminary data.</text>
</comment>
<evidence type="ECO:0000313" key="2">
    <source>
        <dbReference type="Proteomes" id="UP000481087"/>
    </source>
</evidence>
<reference evidence="1 2" key="1">
    <citation type="submission" date="2019-12" db="EMBL/GenBank/DDBJ databases">
        <title>Paenibacillus sp. nov. sp. isolated from soil.</title>
        <authorList>
            <person name="Kim J."/>
            <person name="Jeong S.E."/>
            <person name="Jung H.S."/>
            <person name="Jeon C.O."/>
        </authorList>
    </citation>
    <scope>NUCLEOTIDE SEQUENCE [LARGE SCALE GENOMIC DNA]</scope>
    <source>
        <strain evidence="1 2">5J-6</strain>
    </source>
</reference>
<protein>
    <submittedName>
        <fullName evidence="1">Aminoglycoside 6-adenylyltransferase</fullName>
    </submittedName>
</protein>
<dbReference type="PIRSF" id="PIRSF000812">
    <property type="entry name" value="AAD"/>
    <property type="match status" value="1"/>
</dbReference>
<gene>
    <name evidence="1" type="ORF">GQF01_33975</name>
</gene>
<dbReference type="SUPFAM" id="SSF81301">
    <property type="entry name" value="Nucleotidyltransferase"/>
    <property type="match status" value="1"/>
</dbReference>
<dbReference type="Pfam" id="PF04439">
    <property type="entry name" value="Adenyl_transf"/>
    <property type="match status" value="1"/>
</dbReference>
<dbReference type="GO" id="GO:0016779">
    <property type="term" value="F:nucleotidyltransferase activity"/>
    <property type="evidence" value="ECO:0007669"/>
    <property type="project" value="UniProtKB-KW"/>
</dbReference>
<dbReference type="Gene3D" id="3.30.460.10">
    <property type="entry name" value="Beta Polymerase, domain 2"/>
    <property type="match status" value="1"/>
</dbReference>
<keyword evidence="1" id="KW-0548">Nucleotidyltransferase</keyword>
<sequence length="289" mass="33848">MRTEKEMLALIRAFATENEYIRAVIMNGSRANPNVPRDIFQDYDIVYVVTSLQSFVKDRSWIDRFGKLIMMQTPDEMGAEPSEPLHHFAFLMLFKDGNRIDLTFYESDHLPAWKRDSLSVLLLDKDGIIAPFDEPSNRDYLTIPPTASQFADCCNEFWWVSTYVAKGLWRRELAYAKYMYERPVRDMLIRMLQWHIGIETNFAVDSGKCGKYFESYLAPDQWSVFVQTYPDGDYEHMWQGLFTMCELFREAAHGVARYFGYPYNLEEDENVTAHLAHVRNLPADVEAIY</sequence>